<dbReference type="GO" id="GO:0016491">
    <property type="term" value="F:oxidoreductase activity"/>
    <property type="evidence" value="ECO:0007669"/>
    <property type="project" value="UniProtKB-KW"/>
</dbReference>
<protein>
    <submittedName>
        <fullName evidence="5">NAD(P)-binding protein</fullName>
    </submittedName>
</protein>
<gene>
    <name evidence="5" type="ORF">FA14DRAFT_110077</name>
</gene>
<evidence type="ECO:0000313" key="6">
    <source>
        <dbReference type="Proteomes" id="UP000245771"/>
    </source>
</evidence>
<feature type="domain" description="6-phosphogluconate dehydrogenase NADP-binding" evidence="4">
    <location>
        <begin position="1"/>
        <end position="165"/>
    </location>
</feature>
<evidence type="ECO:0000256" key="2">
    <source>
        <dbReference type="ARBA" id="ARBA00023002"/>
    </source>
</evidence>
<evidence type="ECO:0000259" key="4">
    <source>
        <dbReference type="Pfam" id="PF03446"/>
    </source>
</evidence>
<dbReference type="PANTHER" id="PTHR43580:SF8">
    <property type="entry name" value="6-PHOSPHOGLUCONATE DEHYDROGENASE NADP-BINDING DOMAIN-CONTAINING PROTEIN-RELATED"/>
    <property type="match status" value="1"/>
</dbReference>
<dbReference type="OrthoDB" id="435038at2759"/>
<dbReference type="Pfam" id="PF03446">
    <property type="entry name" value="NAD_binding_2"/>
    <property type="match status" value="1"/>
</dbReference>
<dbReference type="RefSeq" id="XP_025357102.1">
    <property type="nucleotide sequence ID" value="XM_025495906.1"/>
</dbReference>
<dbReference type="InParanoid" id="A0A316VH05"/>
<dbReference type="InterPro" id="IPR008927">
    <property type="entry name" value="6-PGluconate_DH-like_C_sf"/>
</dbReference>
<dbReference type="GeneID" id="37017687"/>
<proteinExistence type="inferred from homology"/>
<name>A0A316VH05_9BASI</name>
<keyword evidence="2" id="KW-0560">Oxidoreductase</keyword>
<dbReference type="GO" id="GO:0050661">
    <property type="term" value="F:NADP binding"/>
    <property type="evidence" value="ECO:0007669"/>
    <property type="project" value="InterPro"/>
</dbReference>
<feature type="non-terminal residue" evidence="5">
    <location>
        <position position="308"/>
    </location>
</feature>
<evidence type="ECO:0000256" key="1">
    <source>
        <dbReference type="ARBA" id="ARBA00007598"/>
    </source>
</evidence>
<dbReference type="EMBL" id="KZ819602">
    <property type="protein sequence ID" value="PWN36800.1"/>
    <property type="molecule type" value="Genomic_DNA"/>
</dbReference>
<dbReference type="InterPro" id="IPR015815">
    <property type="entry name" value="HIBADH-related"/>
</dbReference>
<dbReference type="SUPFAM" id="SSF51735">
    <property type="entry name" value="NAD(P)-binding Rossmann-fold domains"/>
    <property type="match status" value="1"/>
</dbReference>
<reference evidence="5 6" key="1">
    <citation type="journal article" date="2018" name="Mol. Biol. Evol.">
        <title>Broad Genomic Sampling Reveals a Smut Pathogenic Ancestry of the Fungal Clade Ustilaginomycotina.</title>
        <authorList>
            <person name="Kijpornyongpan T."/>
            <person name="Mondo S.J."/>
            <person name="Barry K."/>
            <person name="Sandor L."/>
            <person name="Lee J."/>
            <person name="Lipzen A."/>
            <person name="Pangilinan J."/>
            <person name="LaButti K."/>
            <person name="Hainaut M."/>
            <person name="Henrissat B."/>
            <person name="Grigoriev I.V."/>
            <person name="Spatafora J.W."/>
            <person name="Aime M.C."/>
        </authorList>
    </citation>
    <scope>NUCLEOTIDE SEQUENCE [LARGE SCALE GENOMIC DNA]</scope>
    <source>
        <strain evidence="5 6">MCA 3882</strain>
    </source>
</reference>
<dbReference type="InterPro" id="IPR006115">
    <property type="entry name" value="6PGDH_NADP-bd"/>
</dbReference>
<accession>A0A316VH05</accession>
<comment type="similarity">
    <text evidence="1">Belongs to the HIBADH-related family. NP60 subfamily.</text>
</comment>
<dbReference type="SUPFAM" id="SSF48179">
    <property type="entry name" value="6-phosphogluconate dehydrogenase C-terminal domain-like"/>
    <property type="match status" value="1"/>
</dbReference>
<dbReference type="InterPro" id="IPR051265">
    <property type="entry name" value="HIBADH-related_NP60_sf"/>
</dbReference>
<keyword evidence="6" id="KW-1185">Reference proteome</keyword>
<feature type="active site" evidence="3">
    <location>
        <position position="180"/>
    </location>
</feature>
<dbReference type="STRING" id="1280837.A0A316VH05"/>
<feature type="non-terminal residue" evidence="5">
    <location>
        <position position="1"/>
    </location>
</feature>
<dbReference type="InterPro" id="IPR036291">
    <property type="entry name" value="NAD(P)-bd_dom_sf"/>
</dbReference>
<dbReference type="AlphaFoldDB" id="A0A316VH05"/>
<dbReference type="PIRSF" id="PIRSF000103">
    <property type="entry name" value="HIBADH"/>
    <property type="match status" value="1"/>
</dbReference>
<dbReference type="Proteomes" id="UP000245771">
    <property type="component" value="Unassembled WGS sequence"/>
</dbReference>
<sequence length="308" mass="33043">QVGWVGLGNMGKLMAINLANALNGQGAPKLKVWNRTTSKSEEAVNESNGSAEVAKEVEEIGATCKVIFSSLANDDVVKAVYKQLFDSVKKNNNTNVLFIETSTVYPDVTTALLNDAKAVGAKFIAALPFGQPPVAKTAQLAFAIAGEKPSVETAKQYIVPHIGRMVLEFGEDPSKASTFKLIGNSIILSTVEMMTESMTLAEKTGIGADRVLEWVEAFYPAPSAINYATKIASLKFVASGGFDLQGGLKDATHIARLGKENDCQMHIVEQAIKHLNTTIDLNKGQENKDWAALAAAQRVQSGLKPFEK</sequence>
<dbReference type="PANTHER" id="PTHR43580">
    <property type="entry name" value="OXIDOREDUCTASE GLYR1-RELATED"/>
    <property type="match status" value="1"/>
</dbReference>
<dbReference type="Gene3D" id="3.40.50.720">
    <property type="entry name" value="NAD(P)-binding Rossmann-like Domain"/>
    <property type="match status" value="1"/>
</dbReference>
<dbReference type="Gene3D" id="1.10.1040.10">
    <property type="entry name" value="N-(1-d-carboxylethyl)-l-norvaline Dehydrogenase, domain 2"/>
    <property type="match status" value="1"/>
</dbReference>
<evidence type="ECO:0000313" key="5">
    <source>
        <dbReference type="EMBL" id="PWN36800.1"/>
    </source>
</evidence>
<dbReference type="InterPro" id="IPR013328">
    <property type="entry name" value="6PGD_dom2"/>
</dbReference>
<evidence type="ECO:0000256" key="3">
    <source>
        <dbReference type="PIRSR" id="PIRSR000103-1"/>
    </source>
</evidence>
<organism evidence="5 6">
    <name type="scientific">Meira miltonrushii</name>
    <dbReference type="NCBI Taxonomy" id="1280837"/>
    <lineage>
        <taxon>Eukaryota</taxon>
        <taxon>Fungi</taxon>
        <taxon>Dikarya</taxon>
        <taxon>Basidiomycota</taxon>
        <taxon>Ustilaginomycotina</taxon>
        <taxon>Exobasidiomycetes</taxon>
        <taxon>Exobasidiales</taxon>
        <taxon>Brachybasidiaceae</taxon>
        <taxon>Meira</taxon>
    </lineage>
</organism>